<reference evidence="1 2" key="3">
    <citation type="submission" date="2023-06" db="EMBL/GenBank/DDBJ databases">
        <authorList>
            <person name="Zeman M."/>
            <person name="Kubasova T."/>
            <person name="Jahodarova E."/>
            <person name="Nykrynova M."/>
            <person name="Rychlik I."/>
        </authorList>
    </citation>
    <scope>NUCLEOTIDE SEQUENCE [LARGE SCALE GENOMIC DNA]</scope>
    <source>
        <strain evidence="1 2">ET39</strain>
    </source>
</reference>
<dbReference type="SUPFAM" id="SSF102891">
    <property type="entry name" value="Hypothetical protein Ta1206"/>
    <property type="match status" value="1"/>
</dbReference>
<keyword evidence="2" id="KW-1185">Reference proteome</keyword>
<name>A0ABT7UD43_9FIRM</name>
<reference evidence="1 2" key="2">
    <citation type="submission" date="2023-06" db="EMBL/GenBank/DDBJ databases">
        <title>Identification and characterization of horizontal gene transfer across gut microbiota members of farm animals based on homology search.</title>
        <authorList>
            <person name="Schwarzerova J."/>
            <person name="Nykrynova M."/>
            <person name="Jureckova K."/>
            <person name="Cejkova D."/>
            <person name="Rychlik I."/>
        </authorList>
    </citation>
    <scope>NUCLEOTIDE SEQUENCE [LARGE SCALE GENOMIC DNA]</scope>
    <source>
        <strain evidence="1 2">ET39</strain>
    </source>
</reference>
<comment type="caution">
    <text evidence="1">The sequence shown here is derived from an EMBL/GenBank/DDBJ whole genome shotgun (WGS) entry which is preliminary data.</text>
</comment>
<dbReference type="Gene3D" id="3.30.1980.10">
    <property type="entry name" value="Hypothetical protein YunC"/>
    <property type="match status" value="1"/>
</dbReference>
<evidence type="ECO:0000313" key="2">
    <source>
        <dbReference type="Proteomes" id="UP001529340"/>
    </source>
</evidence>
<dbReference type="RefSeq" id="WP_289607763.1">
    <property type="nucleotide sequence ID" value="NZ_JAUDCG010000024.1"/>
</dbReference>
<evidence type="ECO:0008006" key="3">
    <source>
        <dbReference type="Google" id="ProtNLM"/>
    </source>
</evidence>
<dbReference type="EMBL" id="JAUDCG010000024">
    <property type="protein sequence ID" value="MDM8157305.1"/>
    <property type="molecule type" value="Genomic_DNA"/>
</dbReference>
<dbReference type="InterPro" id="IPR036493">
    <property type="entry name" value="YunC_sf"/>
</dbReference>
<gene>
    <name evidence="1" type="ORF">QUV96_06615</name>
</gene>
<evidence type="ECO:0000313" key="1">
    <source>
        <dbReference type="EMBL" id="MDM8157305.1"/>
    </source>
</evidence>
<sequence length="94" mass="10476">MDVHRIVIGDQYYLQVSFGRYPICCVMNDQMILVNQQLSALTQEDALVLCVRQKKGEDLLSLPVGAISASARQRGVRLGMEAKEALLLLQKAQD</sequence>
<reference evidence="2" key="1">
    <citation type="submission" date="2023-06" db="EMBL/GenBank/DDBJ databases">
        <title>Identification and characterization of horizontal gene transfer across gut microbiota members of farm animals based on homology search.</title>
        <authorList>
            <person name="Zeman M."/>
            <person name="Kubasova T."/>
            <person name="Jahodarova E."/>
            <person name="Nykrynova M."/>
            <person name="Rychlik I."/>
        </authorList>
    </citation>
    <scope>NUCLEOTIDE SEQUENCE [LARGE SCALE GENOMIC DNA]</scope>
    <source>
        <strain evidence="2">ET39</strain>
    </source>
</reference>
<dbReference type="Proteomes" id="UP001529340">
    <property type="component" value="Unassembled WGS sequence"/>
</dbReference>
<protein>
    <recommendedName>
        <fullName evidence="3">DUF1805 domain-containing protein</fullName>
    </recommendedName>
</protein>
<proteinExistence type="predicted"/>
<accession>A0ABT7UD43</accession>
<organism evidence="1 2">
    <name type="scientific">Amedibacillus dolichus</name>
    <dbReference type="NCBI Taxonomy" id="31971"/>
    <lineage>
        <taxon>Bacteria</taxon>
        <taxon>Bacillati</taxon>
        <taxon>Bacillota</taxon>
        <taxon>Erysipelotrichia</taxon>
        <taxon>Erysipelotrichales</taxon>
        <taxon>Erysipelotrichaceae</taxon>
        <taxon>Amedibacillus</taxon>
    </lineage>
</organism>